<dbReference type="SUPFAM" id="SSF53697">
    <property type="entry name" value="SIS domain"/>
    <property type="match status" value="1"/>
</dbReference>
<dbReference type="CDD" id="cd05013">
    <property type="entry name" value="SIS_RpiR"/>
    <property type="match status" value="1"/>
</dbReference>
<dbReference type="Gene3D" id="3.40.50.10490">
    <property type="entry name" value="Glucose-6-phosphate isomerase like protein, domain 1"/>
    <property type="match status" value="1"/>
</dbReference>
<dbReference type="InterPro" id="IPR001347">
    <property type="entry name" value="SIS_dom"/>
</dbReference>
<dbReference type="PANTHER" id="PTHR30514">
    <property type="entry name" value="GLUCOKINASE"/>
    <property type="match status" value="1"/>
</dbReference>
<dbReference type="KEGG" id="pseb:EOK75_01485"/>
<dbReference type="InterPro" id="IPR009057">
    <property type="entry name" value="Homeodomain-like_sf"/>
</dbReference>
<dbReference type="InterPro" id="IPR035472">
    <property type="entry name" value="RpiR-like_SIS"/>
</dbReference>
<dbReference type="Gene3D" id="1.10.10.10">
    <property type="entry name" value="Winged helix-like DNA-binding domain superfamily/Winged helix DNA-binding domain"/>
    <property type="match status" value="1"/>
</dbReference>
<gene>
    <name evidence="3" type="ORF">EOK75_01485</name>
</gene>
<evidence type="ECO:0000313" key="3">
    <source>
        <dbReference type="EMBL" id="QCO54594.1"/>
    </source>
</evidence>
<dbReference type="GO" id="GO:0003677">
    <property type="term" value="F:DNA binding"/>
    <property type="evidence" value="ECO:0007669"/>
    <property type="project" value="InterPro"/>
</dbReference>
<dbReference type="PANTHER" id="PTHR30514:SF18">
    <property type="entry name" value="RPIR-FAMILY TRANSCRIPTIONAL REGULATOR"/>
    <property type="match status" value="1"/>
</dbReference>
<dbReference type="GO" id="GO:1901135">
    <property type="term" value="P:carbohydrate derivative metabolic process"/>
    <property type="evidence" value="ECO:0007669"/>
    <property type="project" value="InterPro"/>
</dbReference>
<dbReference type="InterPro" id="IPR046348">
    <property type="entry name" value="SIS_dom_sf"/>
</dbReference>
<evidence type="ECO:0000259" key="2">
    <source>
        <dbReference type="PROSITE" id="PS51464"/>
    </source>
</evidence>
<dbReference type="SUPFAM" id="SSF46689">
    <property type="entry name" value="Homeodomain-like"/>
    <property type="match status" value="1"/>
</dbReference>
<accession>A0A4V1E0G9</accession>
<organism evidence="3 4">
    <name type="scientific">Pseudorhodobacter turbinis</name>
    <dbReference type="NCBI Taxonomy" id="2500533"/>
    <lineage>
        <taxon>Bacteria</taxon>
        <taxon>Pseudomonadati</taxon>
        <taxon>Pseudomonadota</taxon>
        <taxon>Alphaproteobacteria</taxon>
        <taxon>Rhodobacterales</taxon>
        <taxon>Paracoccaceae</taxon>
        <taxon>Pseudorhodobacter</taxon>
    </lineage>
</organism>
<dbReference type="Pfam" id="PF01380">
    <property type="entry name" value="SIS"/>
    <property type="match status" value="1"/>
</dbReference>
<dbReference type="InterPro" id="IPR036388">
    <property type="entry name" value="WH-like_DNA-bd_sf"/>
</dbReference>
<reference evidence="3 4" key="1">
    <citation type="submission" date="2019-05" db="EMBL/GenBank/DDBJ databases">
        <title>Pseudorhodobacter turbinis sp. nov., isolated from the gut of the Korean turban shell.</title>
        <authorList>
            <person name="Jeong Y.-S."/>
            <person name="Kang W.-R."/>
            <person name="Bae J.-W."/>
        </authorList>
    </citation>
    <scope>NUCLEOTIDE SEQUENCE [LARGE SCALE GENOMIC DNA]</scope>
    <source>
        <strain evidence="3 4">S12M18</strain>
    </source>
</reference>
<dbReference type="Proteomes" id="UP000298631">
    <property type="component" value="Chromosome"/>
</dbReference>
<evidence type="ECO:0000256" key="1">
    <source>
        <dbReference type="SAM" id="MobiDB-lite"/>
    </source>
</evidence>
<dbReference type="InterPro" id="IPR047640">
    <property type="entry name" value="RpiR-like"/>
</dbReference>
<protein>
    <submittedName>
        <fullName evidence="3">MurR/RpiR family transcriptional regulator</fullName>
    </submittedName>
</protein>
<keyword evidence="4" id="KW-1185">Reference proteome</keyword>
<dbReference type="EMBL" id="CP039964">
    <property type="protein sequence ID" value="QCO54594.1"/>
    <property type="molecule type" value="Genomic_DNA"/>
</dbReference>
<dbReference type="PROSITE" id="PS51464">
    <property type="entry name" value="SIS"/>
    <property type="match status" value="1"/>
</dbReference>
<dbReference type="OrthoDB" id="3574600at2"/>
<proteinExistence type="predicted"/>
<feature type="region of interest" description="Disordered" evidence="1">
    <location>
        <begin position="24"/>
        <end position="50"/>
    </location>
</feature>
<dbReference type="GO" id="GO:0003700">
    <property type="term" value="F:DNA-binding transcription factor activity"/>
    <property type="evidence" value="ECO:0007669"/>
    <property type="project" value="InterPro"/>
</dbReference>
<evidence type="ECO:0000313" key="4">
    <source>
        <dbReference type="Proteomes" id="UP000298631"/>
    </source>
</evidence>
<sequence>MHQMIPTMRTRLQHVSLLSLKRVSSGGSTVKKKDERPINANRKSPDTPPTNIEELRTLLIDITKGDAPHSLGAKARAAFGRILDIQDSNDLLSITTLSERIETNPSTITRLAKNLGYPGFGAFQKALLATRLQQPGSFYLNQAQSALLNADQPIKQRAAQLCHENQANIDHFVENLDPKSFETAIRLIADARRVTIYGIRQFHSLAAFLAYGLRLIRADVSVLDSNALGAAEEIGAMGAGDVCIVISVAPYSRQVVAAAQVAHEQGLDVIAITDLASSPLVSTSKAAIFAPHQSSFISNSITSFFAVAECVINAVAASNSEETEQALIARQNLIKRLNVEDR</sequence>
<dbReference type="GO" id="GO:0097367">
    <property type="term" value="F:carbohydrate derivative binding"/>
    <property type="evidence" value="ECO:0007669"/>
    <property type="project" value="InterPro"/>
</dbReference>
<feature type="domain" description="SIS" evidence="2">
    <location>
        <begin position="184"/>
        <end position="342"/>
    </location>
</feature>
<dbReference type="AlphaFoldDB" id="A0A4V1E0G9"/>
<name>A0A4V1E0G9_9RHOB</name>